<name>A0AAV5QTN6_9ASCO</name>
<protein>
    <submittedName>
        <fullName evidence="1">Uncharacterized protein</fullName>
    </submittedName>
</protein>
<dbReference type="PANTHER" id="PTHR11603">
    <property type="entry name" value="AAA FAMILY ATPASE"/>
    <property type="match status" value="1"/>
</dbReference>
<dbReference type="Proteomes" id="UP001360560">
    <property type="component" value="Unassembled WGS sequence"/>
</dbReference>
<dbReference type="GeneID" id="90076279"/>
<comment type="caution">
    <text evidence="1">The sequence shown here is derived from an EMBL/GenBank/DDBJ whole genome shotgun (WGS) entry which is preliminary data.</text>
</comment>
<proteinExistence type="predicted"/>
<evidence type="ECO:0000313" key="2">
    <source>
        <dbReference type="Proteomes" id="UP001360560"/>
    </source>
</evidence>
<dbReference type="RefSeq" id="XP_064855286.1">
    <property type="nucleotide sequence ID" value="XM_064999214.1"/>
</dbReference>
<dbReference type="PANTHER" id="PTHR11603:SF132">
    <property type="entry name" value="C2H2-TYPE DOMAIN-CONTAINING PROTEIN"/>
    <property type="match status" value="1"/>
</dbReference>
<accession>A0AAV5QTN6</accession>
<dbReference type="EMBL" id="BTFZ01000019">
    <property type="protein sequence ID" value="GMM38290.1"/>
    <property type="molecule type" value="Genomic_DNA"/>
</dbReference>
<dbReference type="Gene3D" id="1.10.8.80">
    <property type="entry name" value="Magnesium chelatase subunit I, C-Terminal domain"/>
    <property type="match status" value="1"/>
</dbReference>
<gene>
    <name evidence="1" type="ORF">DASC09_056290</name>
</gene>
<keyword evidence="2" id="KW-1185">Reference proteome</keyword>
<organism evidence="1 2">
    <name type="scientific">Saccharomycopsis crataegensis</name>
    <dbReference type="NCBI Taxonomy" id="43959"/>
    <lineage>
        <taxon>Eukaryota</taxon>
        <taxon>Fungi</taxon>
        <taxon>Dikarya</taxon>
        <taxon>Ascomycota</taxon>
        <taxon>Saccharomycotina</taxon>
        <taxon>Saccharomycetes</taxon>
        <taxon>Saccharomycopsidaceae</taxon>
        <taxon>Saccharomycopsis</taxon>
    </lineage>
</organism>
<reference evidence="1 2" key="1">
    <citation type="journal article" date="2023" name="Elife">
        <title>Identification of key yeast species and microbe-microbe interactions impacting larval growth of Drosophila in the wild.</title>
        <authorList>
            <person name="Mure A."/>
            <person name="Sugiura Y."/>
            <person name="Maeda R."/>
            <person name="Honda K."/>
            <person name="Sakurai N."/>
            <person name="Takahashi Y."/>
            <person name="Watada M."/>
            <person name="Katoh T."/>
            <person name="Gotoh A."/>
            <person name="Gotoh Y."/>
            <person name="Taniguchi I."/>
            <person name="Nakamura K."/>
            <person name="Hayashi T."/>
            <person name="Katayama T."/>
            <person name="Uemura T."/>
            <person name="Hattori Y."/>
        </authorList>
    </citation>
    <scope>NUCLEOTIDE SEQUENCE [LARGE SCALE GENOMIC DNA]</scope>
    <source>
        <strain evidence="1 2">SC-9</strain>
    </source>
</reference>
<dbReference type="InterPro" id="IPR052041">
    <property type="entry name" value="Nucleic_acid_metab_PIN/TRAM"/>
</dbReference>
<sequence>MGYDGNLCMALQLCLIGNRHLLVSSADPVYTERELIHINDELFKFKPKSELRSLICDSKTSLSLINRTLEKDTGRLLSNTKDVIDDAPTNAPVRTVLIIRGLERTSDKFQVALLEIIRNVETKRKSNLKDTFLIIPIIESIEGNEICLYKYLQEKFWFRQPHSINYQTANYIFNSDPSDSEVSSISSDSIINEDLTVPELLSYDGSSPIEDALSKRERIDAVSLIPEIKRYILDIMIFIRNHRIVTDGIPTRFIWEFELLVRCLAIVNNYEYVIPVIVKLAARKFFPLKINICNYEDEPTLNWGSDLLMVKMMMNKWNADLVVEDVLNKVQAPI</sequence>
<dbReference type="AlphaFoldDB" id="A0AAV5QTN6"/>
<evidence type="ECO:0000313" key="1">
    <source>
        <dbReference type="EMBL" id="GMM38290.1"/>
    </source>
</evidence>